<keyword evidence="1" id="KW-0521">NADP</keyword>
<dbReference type="PRINTS" id="PR00080">
    <property type="entry name" value="SDRFAMILY"/>
</dbReference>
<evidence type="ECO:0000313" key="5">
    <source>
        <dbReference type="Proteomes" id="UP001595886"/>
    </source>
</evidence>
<dbReference type="CDD" id="cd05325">
    <property type="entry name" value="carb_red_sniffer_like_SDR_c"/>
    <property type="match status" value="1"/>
</dbReference>
<dbReference type="SUPFAM" id="SSF51735">
    <property type="entry name" value="NAD(P)-binding Rossmann-fold domains"/>
    <property type="match status" value="1"/>
</dbReference>
<accession>A0ABV9QTL2</accession>
<keyword evidence="2" id="KW-0560">Oxidoreductase</keyword>
<dbReference type="PANTHER" id="PTHR43544:SF7">
    <property type="entry name" value="NADB-LER2"/>
    <property type="match status" value="1"/>
</dbReference>
<gene>
    <name evidence="4" type="ORF">ACFO6Q_01180</name>
</gene>
<dbReference type="EMBL" id="JBHSHD010000002">
    <property type="protein sequence ID" value="MFC4818914.1"/>
    <property type="molecule type" value="Genomic_DNA"/>
</dbReference>
<dbReference type="RefSeq" id="WP_380018650.1">
    <property type="nucleotide sequence ID" value="NZ_JBHSHD010000002.1"/>
</dbReference>
<dbReference type="PRINTS" id="PR00081">
    <property type="entry name" value="GDHRDH"/>
</dbReference>
<keyword evidence="5" id="KW-1185">Reference proteome</keyword>
<sequence>MTHVLVTGANRGLGLEFVRQLLARGERVVATCRQPGRALPLNRLAGEHPGHLVVLPLTLPEPRSIAELARELEALDLRIGLLINNAGATVNGERLGTIALEGLHHAFDANAAGPLLLTQALAQRLEPSARIVNLSSSLGSIAGTRALYTPSYAISKAALNMASKLLSVALADRGAIVVALSPGWVRTDMGGAGAPLGADESVAAMLRVIDGLKPSDNGRFLAQTGAAIDW</sequence>
<evidence type="ECO:0000313" key="4">
    <source>
        <dbReference type="EMBL" id="MFC4818914.1"/>
    </source>
</evidence>
<reference evidence="5" key="1">
    <citation type="journal article" date="2019" name="Int. J. Syst. Evol. Microbiol.">
        <title>The Global Catalogue of Microorganisms (GCM) 10K type strain sequencing project: providing services to taxonomists for standard genome sequencing and annotation.</title>
        <authorList>
            <consortium name="The Broad Institute Genomics Platform"/>
            <consortium name="The Broad Institute Genome Sequencing Center for Infectious Disease"/>
            <person name="Wu L."/>
            <person name="Ma J."/>
        </authorList>
    </citation>
    <scope>NUCLEOTIDE SEQUENCE [LARGE SCALE GENOMIC DNA]</scope>
    <source>
        <strain evidence="5">CCUG 30340</strain>
    </source>
</reference>
<dbReference type="Proteomes" id="UP001595886">
    <property type="component" value="Unassembled WGS sequence"/>
</dbReference>
<dbReference type="InterPro" id="IPR036291">
    <property type="entry name" value="NAD(P)-bd_dom_sf"/>
</dbReference>
<comment type="similarity">
    <text evidence="3">Belongs to the short-chain dehydrogenases/reductases (SDR) family.</text>
</comment>
<dbReference type="PANTHER" id="PTHR43544">
    <property type="entry name" value="SHORT-CHAIN DEHYDROGENASE/REDUCTASE"/>
    <property type="match status" value="1"/>
</dbReference>
<evidence type="ECO:0000256" key="3">
    <source>
        <dbReference type="RuleBase" id="RU000363"/>
    </source>
</evidence>
<name>A0ABV9QTL2_9GAMM</name>
<dbReference type="InterPro" id="IPR051468">
    <property type="entry name" value="Fungal_SecMetab_SDRs"/>
</dbReference>
<evidence type="ECO:0000256" key="1">
    <source>
        <dbReference type="ARBA" id="ARBA00022857"/>
    </source>
</evidence>
<comment type="caution">
    <text evidence="4">The sequence shown here is derived from an EMBL/GenBank/DDBJ whole genome shotgun (WGS) entry which is preliminary data.</text>
</comment>
<organism evidence="4 5">
    <name type="scientific">Dokdonella ginsengisoli</name>
    <dbReference type="NCBI Taxonomy" id="363846"/>
    <lineage>
        <taxon>Bacteria</taxon>
        <taxon>Pseudomonadati</taxon>
        <taxon>Pseudomonadota</taxon>
        <taxon>Gammaproteobacteria</taxon>
        <taxon>Lysobacterales</taxon>
        <taxon>Rhodanobacteraceae</taxon>
        <taxon>Dokdonella</taxon>
    </lineage>
</organism>
<dbReference type="Gene3D" id="3.40.50.720">
    <property type="entry name" value="NAD(P)-binding Rossmann-like Domain"/>
    <property type="match status" value="1"/>
</dbReference>
<evidence type="ECO:0000256" key="2">
    <source>
        <dbReference type="ARBA" id="ARBA00023002"/>
    </source>
</evidence>
<dbReference type="InterPro" id="IPR002347">
    <property type="entry name" value="SDR_fam"/>
</dbReference>
<proteinExistence type="inferred from homology"/>
<dbReference type="Pfam" id="PF00106">
    <property type="entry name" value="adh_short"/>
    <property type="match status" value="1"/>
</dbReference>
<protein>
    <submittedName>
        <fullName evidence="4">SDR family oxidoreductase</fullName>
    </submittedName>
</protein>